<organism evidence="1">
    <name type="scientific">Anguilla anguilla</name>
    <name type="common">European freshwater eel</name>
    <name type="synonym">Muraena anguilla</name>
    <dbReference type="NCBI Taxonomy" id="7936"/>
    <lineage>
        <taxon>Eukaryota</taxon>
        <taxon>Metazoa</taxon>
        <taxon>Chordata</taxon>
        <taxon>Craniata</taxon>
        <taxon>Vertebrata</taxon>
        <taxon>Euteleostomi</taxon>
        <taxon>Actinopterygii</taxon>
        <taxon>Neopterygii</taxon>
        <taxon>Teleostei</taxon>
        <taxon>Anguilliformes</taxon>
        <taxon>Anguillidae</taxon>
        <taxon>Anguilla</taxon>
    </lineage>
</organism>
<evidence type="ECO:0000313" key="1">
    <source>
        <dbReference type="EMBL" id="JAH21741.1"/>
    </source>
</evidence>
<accession>A0A0E9QXU8</accession>
<sequence>MCVHVCGSVCAGICLAVIWVPCTLSGLGRGKCPKVY</sequence>
<name>A0A0E9QXU8_ANGAN</name>
<reference evidence="1" key="2">
    <citation type="journal article" date="2015" name="Fish Shellfish Immunol.">
        <title>Early steps in the European eel (Anguilla anguilla)-Vibrio vulnificus interaction in the gills: Role of the RtxA13 toxin.</title>
        <authorList>
            <person name="Callol A."/>
            <person name="Pajuelo D."/>
            <person name="Ebbesson L."/>
            <person name="Teles M."/>
            <person name="MacKenzie S."/>
            <person name="Amaro C."/>
        </authorList>
    </citation>
    <scope>NUCLEOTIDE SEQUENCE</scope>
</reference>
<dbReference type="EMBL" id="GBXM01086836">
    <property type="protein sequence ID" value="JAH21741.1"/>
    <property type="molecule type" value="Transcribed_RNA"/>
</dbReference>
<protein>
    <submittedName>
        <fullName evidence="1">Uncharacterized protein</fullName>
    </submittedName>
</protein>
<reference evidence="1" key="1">
    <citation type="submission" date="2014-11" db="EMBL/GenBank/DDBJ databases">
        <authorList>
            <person name="Amaro Gonzalez C."/>
        </authorList>
    </citation>
    <scope>NUCLEOTIDE SEQUENCE</scope>
</reference>
<dbReference type="AlphaFoldDB" id="A0A0E9QXU8"/>
<proteinExistence type="predicted"/>